<dbReference type="SMART" id="SM00491">
    <property type="entry name" value="HELICc2"/>
    <property type="match status" value="1"/>
</dbReference>
<dbReference type="GO" id="GO:0006139">
    <property type="term" value="P:nucleobase-containing compound metabolic process"/>
    <property type="evidence" value="ECO:0007669"/>
    <property type="project" value="InterPro"/>
</dbReference>
<evidence type="ECO:0000259" key="1">
    <source>
        <dbReference type="PROSITE" id="PS51192"/>
    </source>
</evidence>
<evidence type="ECO:0000313" key="2">
    <source>
        <dbReference type="EMBL" id="AVM48106.1"/>
    </source>
</evidence>
<dbReference type="Pfam" id="PF04851">
    <property type="entry name" value="ResIII"/>
    <property type="match status" value="1"/>
</dbReference>
<dbReference type="Pfam" id="PF13307">
    <property type="entry name" value="Helicase_C_2"/>
    <property type="match status" value="1"/>
</dbReference>
<reference evidence="3" key="1">
    <citation type="submission" date="2018-02" db="EMBL/GenBank/DDBJ databases">
        <authorList>
            <person name="Holder M.E."/>
            <person name="Ajami N.J."/>
            <person name="Petrosino J.F."/>
        </authorList>
    </citation>
    <scope>NUCLEOTIDE SEQUENCE [LARGE SCALE GENOMIC DNA]</scope>
    <source>
        <strain evidence="3">CCUG 47132</strain>
    </source>
</reference>
<dbReference type="KEGG" id="mdv:C5Q96_04305"/>
<dbReference type="InterPro" id="IPR014001">
    <property type="entry name" value="Helicase_ATP-bd"/>
</dbReference>
<dbReference type="SMART" id="SM00487">
    <property type="entry name" value="DEXDc"/>
    <property type="match status" value="1"/>
</dbReference>
<accession>A0A2S0L485</accession>
<dbReference type="GO" id="GO:0004386">
    <property type="term" value="F:helicase activity"/>
    <property type="evidence" value="ECO:0007669"/>
    <property type="project" value="InterPro"/>
</dbReference>
<dbReference type="EMBL" id="CP027228">
    <property type="protein sequence ID" value="AVM48106.1"/>
    <property type="molecule type" value="Genomic_DNA"/>
</dbReference>
<dbReference type="GeneID" id="78391480"/>
<dbReference type="InterPro" id="IPR006935">
    <property type="entry name" value="Helicase/UvrB_N"/>
</dbReference>
<dbReference type="GO" id="GO:0005524">
    <property type="term" value="F:ATP binding"/>
    <property type="evidence" value="ECO:0007669"/>
    <property type="project" value="InterPro"/>
</dbReference>
<dbReference type="Proteomes" id="UP000237883">
    <property type="component" value="Chromosome"/>
</dbReference>
<evidence type="ECO:0000313" key="3">
    <source>
        <dbReference type="Proteomes" id="UP000237883"/>
    </source>
</evidence>
<dbReference type="RefSeq" id="WP_106057182.1">
    <property type="nucleotide sequence ID" value="NZ_CP027228.1"/>
</dbReference>
<proteinExistence type="predicted"/>
<feature type="domain" description="Helicase ATP-binding" evidence="1">
    <location>
        <begin position="47"/>
        <end position="315"/>
    </location>
</feature>
<dbReference type="OrthoDB" id="366844at2"/>
<dbReference type="PROSITE" id="PS51192">
    <property type="entry name" value="HELICASE_ATP_BIND_1"/>
    <property type="match status" value="1"/>
</dbReference>
<protein>
    <recommendedName>
        <fullName evidence="1">Helicase ATP-binding domain-containing protein</fullName>
    </recommendedName>
</protein>
<dbReference type="Gene3D" id="3.40.50.300">
    <property type="entry name" value="P-loop containing nucleotide triphosphate hydrolases"/>
    <property type="match status" value="2"/>
</dbReference>
<dbReference type="SUPFAM" id="SSF52540">
    <property type="entry name" value="P-loop containing nucleoside triphosphate hydrolases"/>
    <property type="match status" value="2"/>
</dbReference>
<name>A0A2S0L485_9FIRM</name>
<dbReference type="InterPro" id="IPR027417">
    <property type="entry name" value="P-loop_NTPase"/>
</dbReference>
<keyword evidence="3" id="KW-1185">Reference proteome</keyword>
<gene>
    <name evidence="2" type="ORF">C5Q96_04305</name>
</gene>
<dbReference type="GO" id="GO:0003677">
    <property type="term" value="F:DNA binding"/>
    <property type="evidence" value="ECO:0007669"/>
    <property type="project" value="InterPro"/>
</dbReference>
<dbReference type="InterPro" id="IPR006555">
    <property type="entry name" value="ATP-dep_Helicase_C"/>
</dbReference>
<sequence>MAINFSKLKSSSNQSSIEPRDIFMALPTKDKSYGYPRDVQTEVWKQWFDKRNEKNTIIKMNTGSGKTVVGLTILQSCLNEGKGPAVYIVPDNFLIKQVCDEAIKLGIRVAYDNEGVKGEEDYYFKHNKAILVTNIHKLINGKSVFGLRSSNNVKIGSIIIDDVHACLDTIEKQHTITIESNHDLYKKIISYISNYTEVKESQNFCDIKDRNDPRYSYLVPFWIWQKECQNIYNSISDEDYKDEAFVLFNLPLMRDNWKTANCVISARRVEITLKGTPINKITSFEEAQRRIFMSATLADDSVFVSSIGLKEKELSNIITPEKANDIGERLIIFPKHLNAKITDEEIKNEICNVANQHNVVVIVPSFDRANFWSDISPSQILSSNADNIQSGVDKLKRGEFTGITILVNKYDGIDLPDDACRMLVVDGLPSIRSEYDLAIQGMNPNDNRLCREQIQKIEQGMGRGVRSNNDFCSIVLMGEKLTDVIVNQHGKEFFSSATLEQWNLSQQLWEQLMESTQSPTIENIFALTNYMFERNPEWISASKSNLSNVVYNKSGNVDSLILAMREAFEKECLENYEESFSIIEQEKNKTNDNKTKGLLMQYMAEYKNFSNPAVAQEILLSARNLNSMVLKPIKGIQFSKLTSTNNGQSNSIIKYIEENGLNANEYILRVSAILEDLKFSDNPAKRFEKALNDIASVIGIASSRPEVQFGGEAPDNLLAFSNSEYVIIECKNRTITELISKDDCEQLLSSIQWFKNHYILGEKYTPIMIHNSDTFRTEASPSPDMRIMTPELLDEFSRAIRGFAEGVVKNGVFGNNKEVEKLLNSFKLNGYQIINQYTKPFSKNK</sequence>
<dbReference type="AlphaFoldDB" id="A0A2S0L485"/>
<dbReference type="GO" id="GO:0016818">
    <property type="term" value="F:hydrolase activity, acting on acid anhydrides, in phosphorus-containing anhydrides"/>
    <property type="evidence" value="ECO:0007669"/>
    <property type="project" value="InterPro"/>
</dbReference>
<organism evidence="2 3">
    <name type="scientific">Mogibacterium diversum</name>
    <dbReference type="NCBI Taxonomy" id="114527"/>
    <lineage>
        <taxon>Bacteria</taxon>
        <taxon>Bacillati</taxon>
        <taxon>Bacillota</taxon>
        <taxon>Clostridia</taxon>
        <taxon>Peptostreptococcales</taxon>
        <taxon>Anaerovoracaceae</taxon>
        <taxon>Mogibacterium</taxon>
    </lineage>
</organism>